<proteinExistence type="predicted"/>
<dbReference type="SMR" id="A0A0P0EH64"/>
<protein>
    <submittedName>
        <fullName evidence="3 4">Lipase</fullName>
        <ecNumber evidence="3">3.1.1.3</ecNumber>
    </submittedName>
</protein>
<dbReference type="Gene3D" id="3.40.50.1820">
    <property type="entry name" value="alpha/beta hydrolase"/>
    <property type="match status" value="1"/>
</dbReference>
<dbReference type="InterPro" id="IPR013094">
    <property type="entry name" value="AB_hydrolase_3"/>
</dbReference>
<evidence type="ECO:0000313" key="5">
    <source>
        <dbReference type="Proteomes" id="UP000199308"/>
    </source>
</evidence>
<reference evidence="4 5" key="2">
    <citation type="submission" date="2016-10" db="EMBL/GenBank/DDBJ databases">
        <authorList>
            <person name="de Groot N.N."/>
        </authorList>
    </citation>
    <scope>NUCLEOTIDE SEQUENCE [LARGE SCALE GENOMIC DNA]</scope>
    <source>
        <strain evidence="4 5">DSM 19706</strain>
    </source>
</reference>
<accession>A0A0P0EH64</accession>
<dbReference type="PANTHER" id="PTHR48081">
    <property type="entry name" value="AB HYDROLASE SUPERFAMILY PROTEIN C4A8.06C"/>
    <property type="match status" value="1"/>
</dbReference>
<sequence>MRGIASEKLEPFLATVNEALAQAKADNVQRTPALARENLDKLSALLTRESDIAWSEDRVLPVAQHDIAFRLYHPAPDKALPVIFFYHGGGHMCGSVDLYDPMCRRMANEANAIVVSTEYRLAPEFQYPIGLNDCKAMLVNHREVLAGVNHLDTFYVAGDSAGGAISSTLGLSSGVGKMPTLAGQILIYPSLDYTMQSDSIKENGSGFLLESDRIAWYFDHYFDAAADRRVASPLFADLSDVPPTLIFTAGCDPLRDEGQQFVRRLTAQGVDVNHYQFDGMIHAFMNIEDLVTDECDELYQHIARFVNK</sequence>
<dbReference type="RefSeq" id="WP_093328579.1">
    <property type="nucleotide sequence ID" value="NZ_AP027363.1"/>
</dbReference>
<dbReference type="InterPro" id="IPR050300">
    <property type="entry name" value="GDXG_lipolytic_enzyme"/>
</dbReference>
<dbReference type="EC" id="3.1.1.3" evidence="3"/>
<name>A0A0P0EH64_THASX</name>
<evidence type="ECO:0000259" key="2">
    <source>
        <dbReference type="Pfam" id="PF07859"/>
    </source>
</evidence>
<dbReference type="SUPFAM" id="SSF53474">
    <property type="entry name" value="alpha/beta-Hydrolases"/>
    <property type="match status" value="1"/>
</dbReference>
<keyword evidence="1 3" id="KW-0378">Hydrolase</keyword>
<gene>
    <name evidence="3" type="primary">lip20</name>
    <name evidence="4" type="ORF">SAMN05660429_01267</name>
</gene>
<dbReference type="AlphaFoldDB" id="A0A0P0EH64"/>
<organism evidence="3">
    <name type="scientific">Thalassotalea agarivorans</name>
    <name type="common">Thalassomonas agarivorans</name>
    <dbReference type="NCBI Taxonomy" id="349064"/>
    <lineage>
        <taxon>Bacteria</taxon>
        <taxon>Pseudomonadati</taxon>
        <taxon>Pseudomonadota</taxon>
        <taxon>Gammaproteobacteria</taxon>
        <taxon>Alteromonadales</taxon>
        <taxon>Colwelliaceae</taxon>
        <taxon>Thalassotalea</taxon>
    </lineage>
</organism>
<evidence type="ECO:0000256" key="1">
    <source>
        <dbReference type="ARBA" id="ARBA00022801"/>
    </source>
</evidence>
<reference evidence="3" key="1">
    <citation type="submission" date="2015-05" db="EMBL/GenBank/DDBJ databases">
        <title>Cloning and overexpression of novel lipase from Thalassomonas agarivorans.</title>
        <authorList>
            <person name="Liang S.-S."/>
            <person name="Chen Y.-P."/>
            <person name="Liu Y.-J."/>
            <person name="Hwang I.-E."/>
            <person name="Liaw L.-L."/>
        </authorList>
    </citation>
    <scope>NUCLEOTIDE SEQUENCE</scope>
    <source>
        <strain evidence="3">BCRC17492</strain>
    </source>
</reference>
<dbReference type="STRING" id="349064.SAMN05660429_01267"/>
<dbReference type="EMBL" id="KR401219">
    <property type="protein sequence ID" value="ALJ33149.1"/>
    <property type="molecule type" value="Genomic_DNA"/>
</dbReference>
<evidence type="ECO:0000313" key="3">
    <source>
        <dbReference type="EMBL" id="ALJ33149.1"/>
    </source>
</evidence>
<dbReference type="EMBL" id="FOHK01000005">
    <property type="protein sequence ID" value="SET21209.1"/>
    <property type="molecule type" value="Genomic_DNA"/>
</dbReference>
<dbReference type="PANTHER" id="PTHR48081:SF8">
    <property type="entry name" value="ALPHA_BETA HYDROLASE FOLD-3 DOMAIN-CONTAINING PROTEIN-RELATED"/>
    <property type="match status" value="1"/>
</dbReference>
<dbReference type="Proteomes" id="UP000199308">
    <property type="component" value="Unassembled WGS sequence"/>
</dbReference>
<keyword evidence="5" id="KW-1185">Reference proteome</keyword>
<dbReference type="Pfam" id="PF07859">
    <property type="entry name" value="Abhydrolase_3"/>
    <property type="match status" value="1"/>
</dbReference>
<dbReference type="OrthoDB" id="9806180at2"/>
<dbReference type="InterPro" id="IPR029058">
    <property type="entry name" value="AB_hydrolase_fold"/>
</dbReference>
<feature type="domain" description="Alpha/beta hydrolase fold-3" evidence="2">
    <location>
        <begin position="83"/>
        <end position="285"/>
    </location>
</feature>
<dbReference type="GO" id="GO:0004806">
    <property type="term" value="F:triacylglycerol lipase activity"/>
    <property type="evidence" value="ECO:0007669"/>
    <property type="project" value="UniProtKB-EC"/>
</dbReference>
<evidence type="ECO:0000313" key="4">
    <source>
        <dbReference type="EMBL" id="SET21209.1"/>
    </source>
</evidence>